<organism evidence="3 4">
    <name type="scientific">Caldinitratiruptor microaerophilus</name>
    <dbReference type="NCBI Taxonomy" id="671077"/>
    <lineage>
        <taxon>Bacteria</taxon>
        <taxon>Bacillati</taxon>
        <taxon>Bacillota</taxon>
        <taxon>Clostridia</taxon>
        <taxon>Eubacteriales</taxon>
        <taxon>Symbiobacteriaceae</taxon>
        <taxon>Caldinitratiruptor</taxon>
    </lineage>
</organism>
<reference evidence="3" key="1">
    <citation type="submission" date="2022-03" db="EMBL/GenBank/DDBJ databases">
        <title>Complete genome sequence of Caldinitratiruptor microaerophilus.</title>
        <authorList>
            <person name="Mukaiyama R."/>
            <person name="Nishiyama T."/>
            <person name="Ueda K."/>
        </authorList>
    </citation>
    <scope>NUCLEOTIDE SEQUENCE</scope>
    <source>
        <strain evidence="3">JCM 16183</strain>
    </source>
</reference>
<dbReference type="KEGG" id="cmic:caldi_34490"/>
<accession>A0AA35GBI6</accession>
<dbReference type="RefSeq" id="WP_264842947.1">
    <property type="nucleotide sequence ID" value="NZ_AP025628.1"/>
</dbReference>
<gene>
    <name evidence="3" type="ORF">caldi_34490</name>
</gene>
<evidence type="ECO:0000313" key="4">
    <source>
        <dbReference type="Proteomes" id="UP001163687"/>
    </source>
</evidence>
<keyword evidence="4" id="KW-1185">Reference proteome</keyword>
<dbReference type="EMBL" id="AP025628">
    <property type="protein sequence ID" value="BDG62359.1"/>
    <property type="molecule type" value="Genomic_DNA"/>
</dbReference>
<sequence length="108" mass="11445">MNRRDLGLFLLGLGAGAVGGALWPAVRKGLRAALRRGIVAMLIASERAQTLAAEVREEVDNVLAEARYEFSQELARRVPVREAEAGDAPPAPPPPSAPEAQAQNRPPG</sequence>
<dbReference type="AlphaFoldDB" id="A0AA35GBI6"/>
<feature type="region of interest" description="Disordered" evidence="1">
    <location>
        <begin position="79"/>
        <end position="108"/>
    </location>
</feature>
<evidence type="ECO:0000256" key="1">
    <source>
        <dbReference type="SAM" id="MobiDB-lite"/>
    </source>
</evidence>
<proteinExistence type="predicted"/>
<name>A0AA35GBI6_9FIRM</name>
<keyword evidence="2" id="KW-0472">Membrane</keyword>
<keyword evidence="2" id="KW-1133">Transmembrane helix</keyword>
<keyword evidence="2" id="KW-0812">Transmembrane</keyword>
<protein>
    <submittedName>
        <fullName evidence="3">Uncharacterized protein</fullName>
    </submittedName>
</protein>
<evidence type="ECO:0000313" key="3">
    <source>
        <dbReference type="EMBL" id="BDG62359.1"/>
    </source>
</evidence>
<feature type="transmembrane region" description="Helical" evidence="2">
    <location>
        <begin position="6"/>
        <end position="26"/>
    </location>
</feature>
<evidence type="ECO:0000256" key="2">
    <source>
        <dbReference type="SAM" id="Phobius"/>
    </source>
</evidence>
<dbReference type="Proteomes" id="UP001163687">
    <property type="component" value="Chromosome"/>
</dbReference>